<accession>A0A437CX52</accession>
<evidence type="ECO:0000256" key="1">
    <source>
        <dbReference type="SAM" id="MobiDB-lite"/>
    </source>
</evidence>
<sequence length="222" mass="23033">MARPADLSVSGSRRCWPVSELSWEKPEPPSCTSPSLPPCPSRRTWRPSAGTAAAGPGTPTASSLRPVTATTGAAGRPSTGWSPGSGCAAAVWWRSSPARSSAAPGRRGLRLCPSSAWRSSPPRRWCTSAARTRGRRAGSASTASCPTPTTAPSRATRPRPCRWSPGSASTPTSARGAAGRPAASVPSSLHPYLALAAQKQSKTEGQSLYRTSGKDSDHELMT</sequence>
<feature type="compositionally biased region" description="Low complexity" evidence="1">
    <location>
        <begin position="113"/>
        <end position="155"/>
    </location>
</feature>
<reference evidence="2 3" key="2">
    <citation type="submission" date="2019-01" db="EMBL/GenBank/DDBJ databases">
        <title>A chromosome length genome reference of the Java medaka (oryzias javanicus).</title>
        <authorList>
            <person name="Herpin A."/>
            <person name="Takehana Y."/>
            <person name="Naruse K."/>
            <person name="Ansai S."/>
            <person name="Kawaguchi M."/>
        </authorList>
    </citation>
    <scope>NUCLEOTIDE SEQUENCE [LARGE SCALE GENOMIC DNA]</scope>
    <source>
        <strain evidence="2">RS831</strain>
        <tissue evidence="2">Whole body</tissue>
    </source>
</reference>
<feature type="region of interest" description="Disordered" evidence="1">
    <location>
        <begin position="1"/>
        <end position="222"/>
    </location>
</feature>
<feature type="compositionally biased region" description="Low complexity" evidence="1">
    <location>
        <begin position="47"/>
        <end position="63"/>
    </location>
</feature>
<dbReference type="AlphaFoldDB" id="A0A437CX52"/>
<gene>
    <name evidence="2" type="ORF">OJAV_G00115440</name>
</gene>
<feature type="compositionally biased region" description="Low complexity" evidence="1">
    <location>
        <begin position="173"/>
        <end position="188"/>
    </location>
</feature>
<reference evidence="2 3" key="1">
    <citation type="submission" date="2018-11" db="EMBL/GenBank/DDBJ databases">
        <authorList>
            <person name="Lopez-Roques C."/>
            <person name="Donnadieu C."/>
            <person name="Bouchez O."/>
            <person name="Klopp C."/>
            <person name="Cabau C."/>
            <person name="Zahm M."/>
        </authorList>
    </citation>
    <scope>NUCLEOTIDE SEQUENCE [LARGE SCALE GENOMIC DNA]</scope>
    <source>
        <strain evidence="2">RS831</strain>
        <tissue evidence="2">Whole body</tissue>
    </source>
</reference>
<feature type="compositionally biased region" description="Basic and acidic residues" evidence="1">
    <location>
        <begin position="212"/>
        <end position="222"/>
    </location>
</feature>
<protein>
    <submittedName>
        <fullName evidence="2">Uncharacterized protein</fullName>
    </submittedName>
</protein>
<dbReference type="EMBL" id="CM012447">
    <property type="protein sequence ID" value="RVE67230.1"/>
    <property type="molecule type" value="Genomic_DNA"/>
</dbReference>
<dbReference type="Proteomes" id="UP000283210">
    <property type="component" value="Chromosome 11"/>
</dbReference>
<feature type="compositionally biased region" description="Polar residues" evidence="1">
    <location>
        <begin position="198"/>
        <end position="210"/>
    </location>
</feature>
<name>A0A437CX52_ORYJA</name>
<organism evidence="2 3">
    <name type="scientific">Oryzias javanicus</name>
    <name type="common">Javanese ricefish</name>
    <name type="synonym">Aplocheilus javanicus</name>
    <dbReference type="NCBI Taxonomy" id="123683"/>
    <lineage>
        <taxon>Eukaryota</taxon>
        <taxon>Metazoa</taxon>
        <taxon>Chordata</taxon>
        <taxon>Craniata</taxon>
        <taxon>Vertebrata</taxon>
        <taxon>Euteleostomi</taxon>
        <taxon>Actinopterygii</taxon>
        <taxon>Neopterygii</taxon>
        <taxon>Teleostei</taxon>
        <taxon>Neoteleostei</taxon>
        <taxon>Acanthomorphata</taxon>
        <taxon>Ovalentaria</taxon>
        <taxon>Atherinomorphae</taxon>
        <taxon>Beloniformes</taxon>
        <taxon>Adrianichthyidae</taxon>
        <taxon>Oryziinae</taxon>
        <taxon>Oryzias</taxon>
    </lineage>
</organism>
<feature type="compositionally biased region" description="Low complexity" evidence="1">
    <location>
        <begin position="88"/>
        <end position="106"/>
    </location>
</feature>
<proteinExistence type="predicted"/>
<keyword evidence="3" id="KW-1185">Reference proteome</keyword>
<evidence type="ECO:0000313" key="2">
    <source>
        <dbReference type="EMBL" id="RVE67230.1"/>
    </source>
</evidence>
<feature type="compositionally biased region" description="Pro residues" evidence="1">
    <location>
        <begin position="28"/>
        <end position="40"/>
    </location>
</feature>
<evidence type="ECO:0000313" key="3">
    <source>
        <dbReference type="Proteomes" id="UP000283210"/>
    </source>
</evidence>